<dbReference type="InterPro" id="IPR000700">
    <property type="entry name" value="PAS-assoc_C"/>
</dbReference>
<dbReference type="PROSITE" id="PS50109">
    <property type="entry name" value="HIS_KIN"/>
    <property type="match status" value="1"/>
</dbReference>
<dbReference type="SMART" id="SM00387">
    <property type="entry name" value="HATPase_c"/>
    <property type="match status" value="1"/>
</dbReference>
<feature type="domain" description="PAS" evidence="11">
    <location>
        <begin position="69"/>
        <end position="114"/>
    </location>
</feature>
<dbReference type="PANTHER" id="PTHR45339:SF1">
    <property type="entry name" value="HYBRID SIGNAL TRANSDUCTION HISTIDINE KINASE J"/>
    <property type="match status" value="1"/>
</dbReference>
<dbReference type="Gene3D" id="3.30.450.20">
    <property type="entry name" value="PAS domain"/>
    <property type="match status" value="2"/>
</dbReference>
<evidence type="ECO:0000256" key="8">
    <source>
        <dbReference type="SAM" id="Coils"/>
    </source>
</evidence>
<dbReference type="Pfam" id="PF02518">
    <property type="entry name" value="HATPase_c"/>
    <property type="match status" value="1"/>
</dbReference>
<comment type="catalytic activity">
    <reaction evidence="1">
        <text>ATP + protein L-histidine = ADP + protein N-phospho-L-histidine.</text>
        <dbReference type="EC" id="2.7.13.3"/>
    </reaction>
</comment>
<dbReference type="FunFam" id="3.30.565.10:FF:000006">
    <property type="entry name" value="Sensor histidine kinase WalK"/>
    <property type="match status" value="1"/>
</dbReference>
<dbReference type="AlphaFoldDB" id="A0A1Y1CHS8"/>
<accession>A0A1Y1CHS8</accession>
<evidence type="ECO:0000313" key="14">
    <source>
        <dbReference type="Proteomes" id="UP000218267"/>
    </source>
</evidence>
<dbReference type="InterPro" id="IPR001789">
    <property type="entry name" value="Sig_transdc_resp-reg_receiver"/>
</dbReference>
<dbReference type="RefSeq" id="WP_096428797.1">
    <property type="nucleotide sequence ID" value="NZ_AP018042.1"/>
</dbReference>
<dbReference type="OrthoDB" id="9796457at2"/>
<keyword evidence="8" id="KW-0175">Coiled coil</keyword>
<dbReference type="SMART" id="SM00091">
    <property type="entry name" value="PAS"/>
    <property type="match status" value="2"/>
</dbReference>
<evidence type="ECO:0000256" key="5">
    <source>
        <dbReference type="ARBA" id="ARBA00022777"/>
    </source>
</evidence>
<protein>
    <recommendedName>
        <fullName evidence="2">histidine kinase</fullName>
        <ecNumber evidence="2">2.7.13.3</ecNumber>
    </recommendedName>
</protein>
<dbReference type="SUPFAM" id="SSF55874">
    <property type="entry name" value="ATPase domain of HSP90 chaperone/DNA topoisomerase II/histidine kinase"/>
    <property type="match status" value="1"/>
</dbReference>
<feature type="modified residue" description="4-aspartylphosphate" evidence="7">
    <location>
        <position position="636"/>
    </location>
</feature>
<dbReference type="EC" id="2.7.13.3" evidence="2"/>
<dbReference type="InterPro" id="IPR000014">
    <property type="entry name" value="PAS"/>
</dbReference>
<dbReference type="CDD" id="cd00130">
    <property type="entry name" value="PAS"/>
    <property type="match status" value="1"/>
</dbReference>
<evidence type="ECO:0000256" key="4">
    <source>
        <dbReference type="ARBA" id="ARBA00022679"/>
    </source>
</evidence>
<evidence type="ECO:0000259" key="11">
    <source>
        <dbReference type="PROSITE" id="PS50112"/>
    </source>
</evidence>
<dbReference type="InterPro" id="IPR003594">
    <property type="entry name" value="HATPase_dom"/>
</dbReference>
<dbReference type="SUPFAM" id="SSF55785">
    <property type="entry name" value="PYP-like sensor domain (PAS domain)"/>
    <property type="match status" value="2"/>
</dbReference>
<dbReference type="Pfam" id="PF00072">
    <property type="entry name" value="Response_reg"/>
    <property type="match status" value="1"/>
</dbReference>
<dbReference type="InterPro" id="IPR035965">
    <property type="entry name" value="PAS-like_dom_sf"/>
</dbReference>
<dbReference type="Gene3D" id="3.40.50.2300">
    <property type="match status" value="1"/>
</dbReference>
<sequence>MKKRKENLADAEILRQKAEKQLVEQSKKTKLTASDADILKLLHELQVHQIELEMQNEELLIAKKKSELAEKRYSELYDFAPSGYLTLSEIGEITELNFAAARMLGKERSRLIDNRFGLFISSNTLTTFNHFFREVYTSKEKQTCEVIISIGENSPIYVILNGTISPCGNFCFLTLVDITKRKLAEIDLLESTIKIEESENRFQQLAANIDECFWLRDDSKMLYVSPGFEKIWGLPCQSLYDDPQLFTKTAHPEDKPVVMEFLQSNDFIKNGFLDYNYRIIREDKETRWINAKIFPVMDNNGVIIRSAGITTDITEKIQKHQELIKAKEEAEKNDLLKSAFLANMSHEIRTPMNGILGFAHLLDNPELTYDKQLKYIRIIEKSGARMLNIINDIIDISKIEAGLMGLEIKESIINEQIEYIYTFFKPEVEAQGMLLSFKNHLPKEQSTINTDPEKIYAILTNLVKNAIKYSKKGEIEFGYLKKGDFLEFYVTDNGIGIPEDRQTAIFERFVQADINDLQALQGAGLGLTISNAYVEMLGGKLWVKSEKGKGSTFYFTIPYTITPQKTVEMTTRNNNKEKSVRNENLKILIAEDDETSDLLISIMLSEISRELIHAKNGLEAVELCRHNPDLDLILMDIKMPAMNGYETTQQIRQFNKDVIIIAQTSQGLTYDRKKAIEAGCDEYLSKPINKNKLMSLIQQSFAKKKKT</sequence>
<dbReference type="PRINTS" id="PR00344">
    <property type="entry name" value="BCTRLSENSOR"/>
</dbReference>
<keyword evidence="4" id="KW-0808">Transferase</keyword>
<evidence type="ECO:0000256" key="2">
    <source>
        <dbReference type="ARBA" id="ARBA00012438"/>
    </source>
</evidence>
<evidence type="ECO:0000259" key="12">
    <source>
        <dbReference type="PROSITE" id="PS50113"/>
    </source>
</evidence>
<gene>
    <name evidence="13" type="ORF">ALGA_1541</name>
</gene>
<dbReference type="InterPro" id="IPR004358">
    <property type="entry name" value="Sig_transdc_His_kin-like_C"/>
</dbReference>
<dbReference type="SMART" id="SM00388">
    <property type="entry name" value="HisKA"/>
    <property type="match status" value="1"/>
</dbReference>
<dbReference type="Pfam" id="PF00512">
    <property type="entry name" value="HisKA"/>
    <property type="match status" value="1"/>
</dbReference>
<dbReference type="InterPro" id="IPR003661">
    <property type="entry name" value="HisK_dim/P_dom"/>
</dbReference>
<dbReference type="PROSITE" id="PS50113">
    <property type="entry name" value="PAC"/>
    <property type="match status" value="1"/>
</dbReference>
<dbReference type="InterPro" id="IPR011006">
    <property type="entry name" value="CheY-like_superfamily"/>
</dbReference>
<dbReference type="SMART" id="SM00448">
    <property type="entry name" value="REC"/>
    <property type="match status" value="1"/>
</dbReference>
<feature type="domain" description="PAC" evidence="12">
    <location>
        <begin position="273"/>
        <end position="325"/>
    </location>
</feature>
<evidence type="ECO:0000256" key="6">
    <source>
        <dbReference type="ARBA" id="ARBA00023012"/>
    </source>
</evidence>
<dbReference type="SMART" id="SM00086">
    <property type="entry name" value="PAC"/>
    <property type="match status" value="1"/>
</dbReference>
<dbReference type="InterPro" id="IPR036097">
    <property type="entry name" value="HisK_dim/P_sf"/>
</dbReference>
<reference evidence="13 14" key="1">
    <citation type="journal article" date="2018" name="Mar. Genomics">
        <title>Complete genome sequence of Marinifilaceae bacterium strain SPP2, isolated from the Antarctic marine sediment.</title>
        <authorList>
            <person name="Watanabe M."/>
            <person name="Kojima H."/>
            <person name="Fukui M."/>
        </authorList>
    </citation>
    <scope>NUCLEOTIDE SEQUENCE [LARGE SCALE GENOMIC DNA]</scope>
    <source>
        <strain evidence="13 14">SPP2</strain>
    </source>
</reference>
<dbReference type="CDD" id="cd00082">
    <property type="entry name" value="HisKA"/>
    <property type="match status" value="1"/>
</dbReference>
<evidence type="ECO:0000259" key="9">
    <source>
        <dbReference type="PROSITE" id="PS50109"/>
    </source>
</evidence>
<name>A0A1Y1CHS8_9BACT</name>
<dbReference type="Gene3D" id="3.30.565.10">
    <property type="entry name" value="Histidine kinase-like ATPase, C-terminal domain"/>
    <property type="match status" value="1"/>
</dbReference>
<dbReference type="GO" id="GO:0000155">
    <property type="term" value="F:phosphorelay sensor kinase activity"/>
    <property type="evidence" value="ECO:0007669"/>
    <property type="project" value="InterPro"/>
</dbReference>
<evidence type="ECO:0000256" key="7">
    <source>
        <dbReference type="PROSITE-ProRule" id="PRU00169"/>
    </source>
</evidence>
<dbReference type="PROSITE" id="PS50112">
    <property type="entry name" value="PAS"/>
    <property type="match status" value="1"/>
</dbReference>
<dbReference type="SUPFAM" id="SSF47384">
    <property type="entry name" value="Homodimeric domain of signal transducing histidine kinase"/>
    <property type="match status" value="1"/>
</dbReference>
<dbReference type="Proteomes" id="UP000218267">
    <property type="component" value="Chromosome"/>
</dbReference>
<evidence type="ECO:0000256" key="1">
    <source>
        <dbReference type="ARBA" id="ARBA00000085"/>
    </source>
</evidence>
<dbReference type="PANTHER" id="PTHR45339">
    <property type="entry name" value="HYBRID SIGNAL TRANSDUCTION HISTIDINE KINASE J"/>
    <property type="match status" value="1"/>
</dbReference>
<reference evidence="14" key="2">
    <citation type="journal article" date="2020" name="Antonie Van Leeuwenhoek">
        <title>Labilibaculum antarcticum sp. nov., a novel facultative anaerobic, psychrotorelant bacterium isolated from marine sediment of Antarctica.</title>
        <authorList>
            <person name="Watanabe M."/>
            <person name="Kojima H."/>
            <person name="Fukui M."/>
        </authorList>
    </citation>
    <scope>NUCLEOTIDE SEQUENCE [LARGE SCALE GENOMIC DNA]</scope>
    <source>
        <strain evidence="14">SPP2</strain>
    </source>
</reference>
<feature type="domain" description="Histidine kinase" evidence="9">
    <location>
        <begin position="343"/>
        <end position="561"/>
    </location>
</feature>
<evidence type="ECO:0000313" key="13">
    <source>
        <dbReference type="EMBL" id="BAX79917.1"/>
    </source>
</evidence>
<feature type="coiled-coil region" evidence="8">
    <location>
        <begin position="1"/>
        <end position="72"/>
    </location>
</feature>
<dbReference type="InterPro" id="IPR005467">
    <property type="entry name" value="His_kinase_dom"/>
</dbReference>
<dbReference type="InterPro" id="IPR001610">
    <property type="entry name" value="PAC"/>
</dbReference>
<dbReference type="InterPro" id="IPR036890">
    <property type="entry name" value="HATPase_C_sf"/>
</dbReference>
<dbReference type="EMBL" id="AP018042">
    <property type="protein sequence ID" value="BAX79917.1"/>
    <property type="molecule type" value="Genomic_DNA"/>
</dbReference>
<organism evidence="13 14">
    <name type="scientific">Labilibaculum antarcticum</name>
    <dbReference type="NCBI Taxonomy" id="1717717"/>
    <lineage>
        <taxon>Bacteria</taxon>
        <taxon>Pseudomonadati</taxon>
        <taxon>Bacteroidota</taxon>
        <taxon>Bacteroidia</taxon>
        <taxon>Marinilabiliales</taxon>
        <taxon>Marinifilaceae</taxon>
        <taxon>Labilibaculum</taxon>
    </lineage>
</organism>
<dbReference type="PROSITE" id="PS50110">
    <property type="entry name" value="RESPONSE_REGULATORY"/>
    <property type="match status" value="1"/>
</dbReference>
<feature type="domain" description="Response regulatory" evidence="10">
    <location>
        <begin position="586"/>
        <end position="701"/>
    </location>
</feature>
<keyword evidence="14" id="KW-1185">Reference proteome</keyword>
<dbReference type="Pfam" id="PF13426">
    <property type="entry name" value="PAS_9"/>
    <property type="match status" value="1"/>
</dbReference>
<dbReference type="KEGG" id="mbas:ALGA_1541"/>
<dbReference type="CDD" id="cd17546">
    <property type="entry name" value="REC_hyHK_CKI1_RcsC-like"/>
    <property type="match status" value="1"/>
</dbReference>
<dbReference type="InterPro" id="IPR013655">
    <property type="entry name" value="PAS_fold_3"/>
</dbReference>
<keyword evidence="6" id="KW-0902">Two-component regulatory system</keyword>
<dbReference type="SUPFAM" id="SSF52172">
    <property type="entry name" value="CheY-like"/>
    <property type="match status" value="1"/>
</dbReference>
<dbReference type="NCBIfam" id="TIGR00229">
    <property type="entry name" value="sensory_box"/>
    <property type="match status" value="1"/>
</dbReference>
<dbReference type="Pfam" id="PF08447">
    <property type="entry name" value="PAS_3"/>
    <property type="match status" value="1"/>
</dbReference>
<keyword evidence="5 13" id="KW-0418">Kinase</keyword>
<proteinExistence type="predicted"/>
<evidence type="ECO:0000259" key="10">
    <source>
        <dbReference type="PROSITE" id="PS50110"/>
    </source>
</evidence>
<keyword evidence="3 7" id="KW-0597">Phosphoprotein</keyword>
<evidence type="ECO:0000256" key="3">
    <source>
        <dbReference type="ARBA" id="ARBA00022553"/>
    </source>
</evidence>
<dbReference type="Gene3D" id="1.10.287.130">
    <property type="match status" value="1"/>
</dbReference>